<protein>
    <submittedName>
        <fullName evidence="2">(apollo) hypothetical protein</fullName>
    </submittedName>
</protein>
<evidence type="ECO:0000256" key="1">
    <source>
        <dbReference type="SAM" id="Phobius"/>
    </source>
</evidence>
<keyword evidence="1" id="KW-0472">Membrane</keyword>
<keyword evidence="3" id="KW-1185">Reference proteome</keyword>
<accession>A0A8S3YBS7</accession>
<dbReference type="AlphaFoldDB" id="A0A8S3YBS7"/>
<gene>
    <name evidence="2" type="ORF">PAPOLLO_LOCUS27075</name>
</gene>
<sequence>MANRRECTAGFKLEAVKLVKETEVKKIAKDLGIDGRKEVWPIIEDGNGIAISDGRSSGAFAAADTVGTFSGANAKLIDDNGELVPLIYKGKTRNEKHSELIEYSIKAGINQAKIGNEISKGHGRIHMNVLSEMGAAERVLHGILEKAKGLVHGITCGAALWKRAYQRISSCLLGGVVYEDPWLAGGHNGLSNSEDPELPQAPFERVAELRSFMNEIGLSETPIVMAGRVWHLKDWEHCFDNLQIGPIAFQFGTRPLLTKESPISAEWKKKLLTLEEGDVFFNKFSPTGFYSSAVKNNFIRELQKRNSRKMKFSENASEEFSSEFAMGGRGRKIYLTTKDKELANTWTKAGYTEAMKTPDTTVIFVTPGKFAEIRQDEINCMGCLSHCLFSNWKDHGDHSTGRKPDPRSFCKKKILQNIIHKRNIESELMFSGHNVYKFKQDPFYENGYVPTVKELMEKILTGLFGGHTTVINNPGFSSGSHQSREDKKKDSEDSRKLLALGTVQVAAVVRVVFHVGMCFWYNSSRKTARKEEKIDYLDNKLKMLRNVEFAFGAVSLAALLACAVYPVLPVWGSVSLGVNSLVCFAGGLAFHMKHEEESDNIEKAKGAVRSYLQDTSPSAPLYNYVGGVWELKGC</sequence>
<keyword evidence="1" id="KW-1133">Transmembrane helix</keyword>
<name>A0A8S3YBS7_PARAO</name>
<reference evidence="2" key="1">
    <citation type="submission" date="2021-04" db="EMBL/GenBank/DDBJ databases">
        <authorList>
            <person name="Tunstrom K."/>
        </authorList>
    </citation>
    <scope>NUCLEOTIDE SEQUENCE</scope>
</reference>
<feature type="transmembrane region" description="Helical" evidence="1">
    <location>
        <begin position="497"/>
        <end position="521"/>
    </location>
</feature>
<feature type="transmembrane region" description="Helical" evidence="1">
    <location>
        <begin position="549"/>
        <end position="568"/>
    </location>
</feature>
<proteinExistence type="predicted"/>
<keyword evidence="1" id="KW-0812">Transmembrane</keyword>
<dbReference type="EMBL" id="CAJQZP010001624">
    <property type="protein sequence ID" value="CAG5057228.1"/>
    <property type="molecule type" value="Genomic_DNA"/>
</dbReference>
<dbReference type="OrthoDB" id="8121271at2759"/>
<evidence type="ECO:0000313" key="3">
    <source>
        <dbReference type="Proteomes" id="UP000691718"/>
    </source>
</evidence>
<comment type="caution">
    <text evidence="2">The sequence shown here is derived from an EMBL/GenBank/DDBJ whole genome shotgun (WGS) entry which is preliminary data.</text>
</comment>
<organism evidence="2 3">
    <name type="scientific">Parnassius apollo</name>
    <name type="common">Apollo butterfly</name>
    <name type="synonym">Papilio apollo</name>
    <dbReference type="NCBI Taxonomy" id="110799"/>
    <lineage>
        <taxon>Eukaryota</taxon>
        <taxon>Metazoa</taxon>
        <taxon>Ecdysozoa</taxon>
        <taxon>Arthropoda</taxon>
        <taxon>Hexapoda</taxon>
        <taxon>Insecta</taxon>
        <taxon>Pterygota</taxon>
        <taxon>Neoptera</taxon>
        <taxon>Endopterygota</taxon>
        <taxon>Lepidoptera</taxon>
        <taxon>Glossata</taxon>
        <taxon>Ditrysia</taxon>
        <taxon>Papilionoidea</taxon>
        <taxon>Papilionidae</taxon>
        <taxon>Parnassiinae</taxon>
        <taxon>Parnassini</taxon>
        <taxon>Parnassius</taxon>
        <taxon>Parnassius</taxon>
    </lineage>
</organism>
<dbReference type="Proteomes" id="UP000691718">
    <property type="component" value="Unassembled WGS sequence"/>
</dbReference>
<evidence type="ECO:0000313" key="2">
    <source>
        <dbReference type="EMBL" id="CAG5057228.1"/>
    </source>
</evidence>